<dbReference type="AlphaFoldDB" id="A0A853IGU9"/>
<accession>A0A853IGU9</accession>
<dbReference type="RefSeq" id="WP_180571241.1">
    <property type="nucleotide sequence ID" value="NZ_JACCKB010000070.1"/>
</dbReference>
<reference evidence="1 2" key="1">
    <citation type="submission" date="2020-07" db="EMBL/GenBank/DDBJ databases">
        <title>Endozoicomonas sp. nov., isolated from sediment.</title>
        <authorList>
            <person name="Gu T."/>
        </authorList>
    </citation>
    <scope>NUCLEOTIDE SEQUENCE [LARGE SCALE GENOMIC DNA]</scope>
    <source>
        <strain evidence="1 2">SM1973</strain>
    </source>
</reference>
<evidence type="ECO:0000313" key="2">
    <source>
        <dbReference type="Proteomes" id="UP000569732"/>
    </source>
</evidence>
<keyword evidence="2" id="KW-1185">Reference proteome</keyword>
<dbReference type="InterPro" id="IPR011727">
    <property type="entry name" value="CHP02117"/>
</dbReference>
<organism evidence="1 2">
    <name type="scientific">Spartinivicinus marinus</name>
    <dbReference type="NCBI Taxonomy" id="2994442"/>
    <lineage>
        <taxon>Bacteria</taxon>
        <taxon>Pseudomonadati</taxon>
        <taxon>Pseudomonadota</taxon>
        <taxon>Gammaproteobacteria</taxon>
        <taxon>Oceanospirillales</taxon>
        <taxon>Zooshikellaceae</taxon>
        <taxon>Spartinivicinus</taxon>
    </lineage>
</organism>
<sequence length="223" mass="25239">MHLQLKRFVTVVLLLLLLTNCNSHHSWRYLADLPHNERTIFLVSHGWHTGLVIATKNLTKELTFIQNYFNNSLYFEIGWGDKDFYQANQVTSAMALKAAFWPTNSVLHVVGLPTDPTQYFSSSEVIEIKISVIAHQQLNSAIADSFQRDATGTIVPIQTGLYGDSHFFSGKDYFYLTNNCNNWTAKQLITAGVPVSKISLTATSLVKQVKKANKYYQCCIQLQ</sequence>
<proteinExistence type="predicted"/>
<protein>
    <submittedName>
        <fullName evidence="1">DUF2459 domain-containing protein</fullName>
    </submittedName>
</protein>
<evidence type="ECO:0000313" key="1">
    <source>
        <dbReference type="EMBL" id="NYZ69244.1"/>
    </source>
</evidence>
<dbReference type="Proteomes" id="UP000569732">
    <property type="component" value="Unassembled WGS sequence"/>
</dbReference>
<gene>
    <name evidence="1" type="ORF">H0A36_24810</name>
</gene>
<dbReference type="EMBL" id="JACCKB010000070">
    <property type="protein sequence ID" value="NYZ69244.1"/>
    <property type="molecule type" value="Genomic_DNA"/>
</dbReference>
<comment type="caution">
    <text evidence="1">The sequence shown here is derived from an EMBL/GenBank/DDBJ whole genome shotgun (WGS) entry which is preliminary data.</text>
</comment>
<name>A0A853IGU9_9GAMM</name>
<dbReference type="Pfam" id="PF09601">
    <property type="entry name" value="DUF2459"/>
    <property type="match status" value="1"/>
</dbReference>